<organism evidence="2 3">
    <name type="scientific">Streptomyces fungicidicus</name>
    <dbReference type="NCBI Taxonomy" id="68203"/>
    <lineage>
        <taxon>Bacteria</taxon>
        <taxon>Bacillati</taxon>
        <taxon>Actinomycetota</taxon>
        <taxon>Actinomycetes</taxon>
        <taxon>Kitasatosporales</taxon>
        <taxon>Streptomycetaceae</taxon>
        <taxon>Streptomyces</taxon>
    </lineage>
</organism>
<reference evidence="2 3" key="1">
    <citation type="submission" date="2017-09" db="EMBL/GenBank/DDBJ databases">
        <authorList>
            <person name="Zhang H."/>
            <person name="Hu S."/>
            <person name="Xu J."/>
            <person name="He Z."/>
        </authorList>
    </citation>
    <scope>NUCLEOTIDE SEQUENCE [LARGE SCALE GENOMIC DNA]</scope>
    <source>
        <strain evidence="2 3">TXX3120</strain>
        <plasmid evidence="2 3">p1</plasmid>
    </source>
</reference>
<sequence length="413" mass="44454">MQHTEAPKPTVVLTETPGVERRFLEVLDDTIRADIESGAYHGANVIVARHGEIALRGSYGVADVDTGRPTRRDDVYRILSMSKGFTNALVLRALSEGRLMLSTRVVDLVPEFFGTEPFRAARKDRINLAHLLTHRAGMPATPNPGLGPEGFAVLADVIEALAGVDVVHEPGTNLNYSAAINHALMGEMARRAYGADSFRELMREKVFGPAGMTHTRFGMPAEWRDRGVPLKVIVANDSWLKPEDIECLNGVIDREDAEMPWVGAVSTIDDVFAFTELLRNKGRTASGEQLIGESVLDFATTNQTGEQINDLYGMVAAARKWDLPPGNMGLGMALAGTGTHARFFGPFVSPRTFGSYGAGSSLLWVDPVSGMSFCFLSSGVMDEGDNVARFQKLSSIAASAAVTSVRPAKGAGS</sequence>
<protein>
    <submittedName>
        <fullName evidence="2">Serine hydrolase</fullName>
    </submittedName>
</protein>
<keyword evidence="2" id="KW-0614">Plasmid</keyword>
<dbReference type="InterPro" id="IPR012338">
    <property type="entry name" value="Beta-lactam/transpept-like"/>
</dbReference>
<dbReference type="AlphaFoldDB" id="A0A494VAK3"/>
<dbReference type="EMBL" id="CP023408">
    <property type="protein sequence ID" value="AYL40348.1"/>
    <property type="molecule type" value="Genomic_DNA"/>
</dbReference>
<dbReference type="Pfam" id="PF00144">
    <property type="entry name" value="Beta-lactamase"/>
    <property type="match status" value="1"/>
</dbReference>
<accession>A0A494VAK3</accession>
<evidence type="ECO:0000313" key="3">
    <source>
        <dbReference type="Proteomes" id="UP000282170"/>
    </source>
</evidence>
<feature type="domain" description="Beta-lactamase-related" evidence="1">
    <location>
        <begin position="27"/>
        <end position="388"/>
    </location>
</feature>
<geneLocation type="plasmid" evidence="2 3">
    <name>p1</name>
</geneLocation>
<proteinExistence type="predicted"/>
<dbReference type="InterPro" id="IPR050789">
    <property type="entry name" value="Diverse_Enzym_Activities"/>
</dbReference>
<keyword evidence="3" id="KW-1185">Reference proteome</keyword>
<evidence type="ECO:0000259" key="1">
    <source>
        <dbReference type="Pfam" id="PF00144"/>
    </source>
</evidence>
<dbReference type="SUPFAM" id="SSF56601">
    <property type="entry name" value="beta-lactamase/transpeptidase-like"/>
    <property type="match status" value="1"/>
</dbReference>
<keyword evidence="2" id="KW-0378">Hydrolase</keyword>
<dbReference type="PANTHER" id="PTHR43283">
    <property type="entry name" value="BETA-LACTAMASE-RELATED"/>
    <property type="match status" value="1"/>
</dbReference>
<dbReference type="InterPro" id="IPR001466">
    <property type="entry name" value="Beta-lactam-related"/>
</dbReference>
<dbReference type="PANTHER" id="PTHR43283:SF3">
    <property type="entry name" value="BETA-LACTAMASE FAMILY PROTEIN (AFU_ORTHOLOGUE AFUA_5G07500)"/>
    <property type="match status" value="1"/>
</dbReference>
<dbReference type="KEGG" id="sfug:CNQ36_33585"/>
<dbReference type="Proteomes" id="UP000282170">
    <property type="component" value="Plasmid p1"/>
</dbReference>
<dbReference type="RefSeq" id="WP_121549499.1">
    <property type="nucleotide sequence ID" value="NZ_CP023408.1"/>
</dbReference>
<evidence type="ECO:0000313" key="2">
    <source>
        <dbReference type="EMBL" id="AYL40348.1"/>
    </source>
</evidence>
<dbReference type="GO" id="GO:0016787">
    <property type="term" value="F:hydrolase activity"/>
    <property type="evidence" value="ECO:0007669"/>
    <property type="project" value="UniProtKB-KW"/>
</dbReference>
<dbReference type="Gene3D" id="3.40.710.10">
    <property type="entry name" value="DD-peptidase/beta-lactamase superfamily"/>
    <property type="match status" value="1"/>
</dbReference>
<gene>
    <name evidence="2" type="ORF">CNQ36_33585</name>
</gene>
<name>A0A494VAK3_9ACTN</name>